<dbReference type="SUPFAM" id="SSF51246">
    <property type="entry name" value="Rudiment single hybrid motif"/>
    <property type="match status" value="1"/>
</dbReference>
<dbReference type="GO" id="GO:0009113">
    <property type="term" value="P:purine nucleobase biosynthetic process"/>
    <property type="evidence" value="ECO:0007669"/>
    <property type="project" value="InterPro"/>
</dbReference>
<dbReference type="InterPro" id="IPR016185">
    <property type="entry name" value="PreATP-grasp_dom_sf"/>
</dbReference>
<dbReference type="Gene3D" id="3.90.600.10">
    <property type="entry name" value="Phosphoribosylglycinamide synthetase, C-terminal domain"/>
    <property type="match status" value="1"/>
</dbReference>
<evidence type="ECO:0000256" key="1">
    <source>
        <dbReference type="ARBA" id="ARBA00001936"/>
    </source>
</evidence>
<evidence type="ECO:0000259" key="13">
    <source>
        <dbReference type="PROSITE" id="PS50975"/>
    </source>
</evidence>
<dbReference type="InterPro" id="IPR011761">
    <property type="entry name" value="ATP-grasp"/>
</dbReference>
<dbReference type="GO" id="GO:0046872">
    <property type="term" value="F:metal ion binding"/>
    <property type="evidence" value="ECO:0007669"/>
    <property type="project" value="InterPro"/>
</dbReference>
<dbReference type="AlphaFoldDB" id="A0A1G2Q8J8"/>
<dbReference type="InterPro" id="IPR037123">
    <property type="entry name" value="PRibGlycinamide_synth_C_sf"/>
</dbReference>
<dbReference type="SUPFAM" id="SSF52440">
    <property type="entry name" value="PreATP-grasp domain"/>
    <property type="match status" value="1"/>
</dbReference>
<comment type="similarity">
    <text evidence="9">Belongs to the GARS family.</text>
</comment>
<dbReference type="Gene3D" id="3.30.1490.20">
    <property type="entry name" value="ATP-grasp fold, A domain"/>
    <property type="match status" value="1"/>
</dbReference>
<keyword evidence="8 12" id="KW-0067">ATP-binding</keyword>
<evidence type="ECO:0000256" key="5">
    <source>
        <dbReference type="ARBA" id="ARBA00022598"/>
    </source>
</evidence>
<gene>
    <name evidence="14" type="ORF">A2114_01710</name>
</gene>
<dbReference type="PROSITE" id="PS50975">
    <property type="entry name" value="ATP_GRASP"/>
    <property type="match status" value="1"/>
</dbReference>
<dbReference type="Pfam" id="PF02844">
    <property type="entry name" value="GARS_N"/>
    <property type="match status" value="1"/>
</dbReference>
<dbReference type="SMART" id="SM01209">
    <property type="entry name" value="GARS_A"/>
    <property type="match status" value="1"/>
</dbReference>
<keyword evidence="5 14" id="KW-0436">Ligase</keyword>
<dbReference type="Gene3D" id="3.40.50.20">
    <property type="match status" value="1"/>
</dbReference>
<keyword evidence="6 12" id="KW-0547">Nucleotide-binding</keyword>
<dbReference type="InterPro" id="IPR013815">
    <property type="entry name" value="ATP_grasp_subdomain_1"/>
</dbReference>
<dbReference type="EC" id="6.3.4.13" evidence="4"/>
<dbReference type="InterPro" id="IPR011054">
    <property type="entry name" value="Rudment_hybrid_motif"/>
</dbReference>
<dbReference type="Pfam" id="PF01071">
    <property type="entry name" value="GARS_A"/>
    <property type="match status" value="1"/>
</dbReference>
<evidence type="ECO:0000313" key="15">
    <source>
        <dbReference type="Proteomes" id="UP000176494"/>
    </source>
</evidence>
<dbReference type="InterPro" id="IPR020561">
    <property type="entry name" value="PRibGlycinamid_synth_ATP-grasp"/>
</dbReference>
<evidence type="ECO:0000256" key="6">
    <source>
        <dbReference type="ARBA" id="ARBA00022741"/>
    </source>
</evidence>
<dbReference type="SUPFAM" id="SSF56059">
    <property type="entry name" value="Glutathione synthetase ATP-binding domain-like"/>
    <property type="match status" value="1"/>
</dbReference>
<evidence type="ECO:0000256" key="7">
    <source>
        <dbReference type="ARBA" id="ARBA00022755"/>
    </source>
</evidence>
<dbReference type="GO" id="GO:0005524">
    <property type="term" value="F:ATP binding"/>
    <property type="evidence" value="ECO:0007669"/>
    <property type="project" value="UniProtKB-UniRule"/>
</dbReference>
<evidence type="ECO:0000256" key="2">
    <source>
        <dbReference type="ARBA" id="ARBA00001946"/>
    </source>
</evidence>
<dbReference type="STRING" id="1802435.A2114_01710"/>
<dbReference type="InterPro" id="IPR000115">
    <property type="entry name" value="PRibGlycinamide_synth"/>
</dbReference>
<comment type="caution">
    <text evidence="14">The sequence shown here is derived from an EMBL/GenBank/DDBJ whole genome shotgun (WGS) entry which is preliminary data.</text>
</comment>
<comment type="cofactor">
    <cofactor evidence="2">
        <name>Mg(2+)</name>
        <dbReference type="ChEBI" id="CHEBI:18420"/>
    </cofactor>
</comment>
<evidence type="ECO:0000256" key="8">
    <source>
        <dbReference type="ARBA" id="ARBA00022840"/>
    </source>
</evidence>
<evidence type="ECO:0000256" key="3">
    <source>
        <dbReference type="ARBA" id="ARBA00005174"/>
    </source>
</evidence>
<dbReference type="PROSITE" id="PS00184">
    <property type="entry name" value="GARS"/>
    <property type="match status" value="1"/>
</dbReference>
<accession>A0A1G2Q8J8</accession>
<evidence type="ECO:0000256" key="9">
    <source>
        <dbReference type="ARBA" id="ARBA00038345"/>
    </source>
</evidence>
<feature type="domain" description="ATP-grasp" evidence="13">
    <location>
        <begin position="109"/>
        <end position="310"/>
    </location>
</feature>
<dbReference type="InterPro" id="IPR020560">
    <property type="entry name" value="PRibGlycinamide_synth_C-dom"/>
</dbReference>
<reference evidence="14 15" key="1">
    <citation type="journal article" date="2016" name="Nat. Commun.">
        <title>Thousands of microbial genomes shed light on interconnected biogeochemical processes in an aquifer system.</title>
        <authorList>
            <person name="Anantharaman K."/>
            <person name="Brown C.T."/>
            <person name="Hug L.A."/>
            <person name="Sharon I."/>
            <person name="Castelle C.J."/>
            <person name="Probst A.J."/>
            <person name="Thomas B.C."/>
            <person name="Singh A."/>
            <person name="Wilkins M.J."/>
            <person name="Karaoz U."/>
            <person name="Brodie E.L."/>
            <person name="Williams K.H."/>
            <person name="Hubbard S.S."/>
            <person name="Banfield J.F."/>
        </authorList>
    </citation>
    <scope>NUCLEOTIDE SEQUENCE [LARGE SCALE GENOMIC DNA]</scope>
</reference>
<evidence type="ECO:0000256" key="10">
    <source>
        <dbReference type="ARBA" id="ARBA00042242"/>
    </source>
</evidence>
<dbReference type="PANTHER" id="PTHR43472">
    <property type="entry name" value="PHOSPHORIBOSYLAMINE--GLYCINE LIGASE"/>
    <property type="match status" value="1"/>
</dbReference>
<dbReference type="GO" id="GO:0006189">
    <property type="term" value="P:'de novo' IMP biosynthetic process"/>
    <property type="evidence" value="ECO:0007669"/>
    <property type="project" value="UniProtKB-UniPathway"/>
</dbReference>
<dbReference type="InterPro" id="IPR020562">
    <property type="entry name" value="PRibGlycinamide_synth_N"/>
</dbReference>
<evidence type="ECO:0000256" key="4">
    <source>
        <dbReference type="ARBA" id="ARBA00013255"/>
    </source>
</evidence>
<keyword evidence="7" id="KW-0658">Purine biosynthesis</keyword>
<organism evidence="14 15">
    <name type="scientific">Candidatus Vogelbacteria bacterium GWA1_51_14</name>
    <dbReference type="NCBI Taxonomy" id="1802435"/>
    <lineage>
        <taxon>Bacteria</taxon>
        <taxon>Candidatus Vogeliibacteriota</taxon>
    </lineage>
</organism>
<evidence type="ECO:0000313" key="14">
    <source>
        <dbReference type="EMBL" id="OHA56876.1"/>
    </source>
</evidence>
<protein>
    <recommendedName>
        <fullName evidence="4">phosphoribosylamine--glycine ligase</fullName>
        <ecNumber evidence="4">6.3.4.13</ecNumber>
    </recommendedName>
    <alternativeName>
        <fullName evidence="10">Glycinamide ribonucleotide synthetase</fullName>
    </alternativeName>
    <alternativeName>
        <fullName evidence="11">Phosphoribosylglycinamide synthetase</fullName>
    </alternativeName>
</protein>
<dbReference type="UniPathway" id="UPA00074">
    <property type="reaction ID" value="UER00125"/>
</dbReference>
<comment type="pathway">
    <text evidence="3">Purine metabolism; IMP biosynthesis via de novo pathway; N(1)-(5-phospho-D-ribosyl)glycinamide from 5-phospho-alpha-D-ribose 1-diphosphate: step 2/2.</text>
</comment>
<proteinExistence type="inferred from homology"/>
<dbReference type="GO" id="GO:0004637">
    <property type="term" value="F:phosphoribosylamine-glycine ligase activity"/>
    <property type="evidence" value="ECO:0007669"/>
    <property type="project" value="UniProtKB-EC"/>
</dbReference>
<dbReference type="Gene3D" id="3.30.470.20">
    <property type="entry name" value="ATP-grasp fold, B domain"/>
    <property type="match status" value="1"/>
</dbReference>
<name>A0A1G2Q8J8_9BACT</name>
<dbReference type="SMART" id="SM01210">
    <property type="entry name" value="GARS_C"/>
    <property type="match status" value="1"/>
</dbReference>
<dbReference type="PANTHER" id="PTHR43472:SF1">
    <property type="entry name" value="PHOSPHORIBOSYLAMINE--GLYCINE LIGASE, CHLOROPLASTIC"/>
    <property type="match status" value="1"/>
</dbReference>
<comment type="cofactor">
    <cofactor evidence="1">
        <name>Mn(2+)</name>
        <dbReference type="ChEBI" id="CHEBI:29035"/>
    </cofactor>
</comment>
<dbReference type="Pfam" id="PF02843">
    <property type="entry name" value="GARS_C"/>
    <property type="match status" value="1"/>
</dbReference>
<dbReference type="Proteomes" id="UP000176494">
    <property type="component" value="Unassembled WGS sequence"/>
</dbReference>
<dbReference type="EMBL" id="MHTG01000027">
    <property type="protein sequence ID" value="OHA56876.1"/>
    <property type="molecule type" value="Genomic_DNA"/>
</dbReference>
<dbReference type="InterPro" id="IPR020559">
    <property type="entry name" value="PRibGlycinamide_synth_CS"/>
</dbReference>
<evidence type="ECO:0000256" key="12">
    <source>
        <dbReference type="PROSITE-ProRule" id="PRU00409"/>
    </source>
</evidence>
<evidence type="ECO:0000256" key="11">
    <source>
        <dbReference type="ARBA" id="ARBA00042864"/>
    </source>
</evidence>
<dbReference type="NCBIfam" id="TIGR00877">
    <property type="entry name" value="purD"/>
    <property type="match status" value="1"/>
</dbReference>
<sequence length="421" mass="44842">MRKRRVLVIGSGGREHAIVWKLAQNPDNEIWCAPGNAGIAQLAICEPIEATNIAGLIYFAIGQNIDLTIVGPEAPLVAGIVDQFRQADLLICGPTAAAAQAEGSKIWFKRLLVNNRLPTAPFSIHNDYTEALRDVISRGAEKVVIKADGLMSGKGVFLPENNKEAESALQSLFGSSSGKGKVLVEDRLVGVERSMIALTDGQQSLILPFTQDYKRLKNGNKGPNTGGMGAYTILLQIDEAGELGIILAEILAALEKEGCAYSGFIYLGLMRTAAGWMILECNCRLGDPEAQVILPSIDGDLTDWCLAAALGDLSTRPSTLPPQRVYEALCVVLAAAEYPEKSEKDDEIIGLIAADAIGTLVFHGQTSREGTWFSTNRTGRVLSCVGVNHTLGGAGLVAYAGAQAINFPGKQFRSDIGADFA</sequence>